<dbReference type="AlphaFoldDB" id="C5DJ47"/>
<name>C5DJ47_LACTC</name>
<dbReference type="EMBL" id="CU928170">
    <property type="protein sequence ID" value="CAR24336.1"/>
    <property type="molecule type" value="Genomic_DNA"/>
</dbReference>
<evidence type="ECO:0000259" key="3">
    <source>
        <dbReference type="PROSITE" id="PS50102"/>
    </source>
</evidence>
<evidence type="ECO:0000313" key="5">
    <source>
        <dbReference type="Proteomes" id="UP000002036"/>
    </source>
</evidence>
<dbReference type="KEGG" id="lth:KLTH0F13442g"/>
<protein>
    <submittedName>
        <fullName evidence="4">KLTH0F13442p</fullName>
    </submittedName>
</protein>
<dbReference type="GO" id="GO:0071013">
    <property type="term" value="C:catalytic step 2 spliceosome"/>
    <property type="evidence" value="ECO:0007669"/>
    <property type="project" value="TreeGrafter"/>
</dbReference>
<sequence length="134" mass="15422">MNQVRSIQNLSLRELENGVLSPKASWHHEYRDQAYVYIGGLNKELTEGDVLTVFSQYGVPVDINLVRDRETGESKGFCYLKFEDQRSSILAVDNLNGAVVAGRAIKVDHTVYKPRGENWEYRQAVRDELERDFE</sequence>
<accession>C5DJ47</accession>
<dbReference type="GO" id="GO:0071011">
    <property type="term" value="C:precatalytic spliceosome"/>
    <property type="evidence" value="ECO:0007669"/>
    <property type="project" value="TreeGrafter"/>
</dbReference>
<dbReference type="OrthoDB" id="2573941at2759"/>
<dbReference type="InParanoid" id="C5DJ47"/>
<gene>
    <name evidence="4" type="ordered locus">KLTH0F13442g</name>
</gene>
<dbReference type="InterPro" id="IPR012677">
    <property type="entry name" value="Nucleotide-bd_a/b_plait_sf"/>
</dbReference>
<dbReference type="GO" id="GO:0000398">
    <property type="term" value="P:mRNA splicing, via spliceosome"/>
    <property type="evidence" value="ECO:0007669"/>
    <property type="project" value="InterPro"/>
</dbReference>
<dbReference type="InterPro" id="IPR051847">
    <property type="entry name" value="RNA_proc/Spliceosome_comp"/>
</dbReference>
<evidence type="ECO:0000256" key="1">
    <source>
        <dbReference type="ARBA" id="ARBA00022884"/>
    </source>
</evidence>
<proteinExistence type="predicted"/>
<dbReference type="InterPro" id="IPR035979">
    <property type="entry name" value="RBD_domain_sf"/>
</dbReference>
<dbReference type="Gene3D" id="3.30.70.330">
    <property type="match status" value="1"/>
</dbReference>
<keyword evidence="5" id="KW-1185">Reference proteome</keyword>
<dbReference type="OMA" id="CAPKPQI"/>
<keyword evidence="1 2" id="KW-0694">RNA-binding</keyword>
<dbReference type="SUPFAM" id="SSF54928">
    <property type="entry name" value="RNA-binding domain, RBD"/>
    <property type="match status" value="1"/>
</dbReference>
<dbReference type="FunCoup" id="C5DJ47">
    <property type="interactions" value="786"/>
</dbReference>
<evidence type="ECO:0000313" key="4">
    <source>
        <dbReference type="EMBL" id="CAR24336.1"/>
    </source>
</evidence>
<dbReference type="RefSeq" id="XP_002554773.1">
    <property type="nucleotide sequence ID" value="XM_002554727.1"/>
</dbReference>
<dbReference type="InterPro" id="IPR000504">
    <property type="entry name" value="RRM_dom"/>
</dbReference>
<dbReference type="STRING" id="559295.C5DJ47"/>
<dbReference type="Proteomes" id="UP000002036">
    <property type="component" value="Chromosome F"/>
</dbReference>
<organism evidence="4 5">
    <name type="scientific">Lachancea thermotolerans (strain ATCC 56472 / CBS 6340 / NRRL Y-8284)</name>
    <name type="common">Yeast</name>
    <name type="synonym">Kluyveromyces thermotolerans</name>
    <dbReference type="NCBI Taxonomy" id="559295"/>
    <lineage>
        <taxon>Eukaryota</taxon>
        <taxon>Fungi</taxon>
        <taxon>Dikarya</taxon>
        <taxon>Ascomycota</taxon>
        <taxon>Saccharomycotina</taxon>
        <taxon>Saccharomycetes</taxon>
        <taxon>Saccharomycetales</taxon>
        <taxon>Saccharomycetaceae</taxon>
        <taxon>Lachancea</taxon>
    </lineage>
</organism>
<dbReference type="SMART" id="SM00360">
    <property type="entry name" value="RRM"/>
    <property type="match status" value="1"/>
</dbReference>
<dbReference type="PANTHER" id="PTHR45880:SF1">
    <property type="entry name" value="RNA-BINDING MOTIF PROTEIN, X-LINKED 2"/>
    <property type="match status" value="1"/>
</dbReference>
<evidence type="ECO:0000256" key="2">
    <source>
        <dbReference type="PROSITE-ProRule" id="PRU00176"/>
    </source>
</evidence>
<dbReference type="eggNOG" id="KOG0126">
    <property type="taxonomic scope" value="Eukaryota"/>
</dbReference>
<dbReference type="InterPro" id="IPR045844">
    <property type="entry name" value="RRM_Ist3-like"/>
</dbReference>
<feature type="domain" description="RRM" evidence="3">
    <location>
        <begin position="34"/>
        <end position="112"/>
    </location>
</feature>
<dbReference type="Pfam" id="PF00076">
    <property type="entry name" value="RRM_1"/>
    <property type="match status" value="1"/>
</dbReference>
<dbReference type="GeneID" id="8292997"/>
<dbReference type="CDD" id="cd12411">
    <property type="entry name" value="RRM_ist3_like"/>
    <property type="match status" value="1"/>
</dbReference>
<dbReference type="GO" id="GO:0003723">
    <property type="term" value="F:RNA binding"/>
    <property type="evidence" value="ECO:0007669"/>
    <property type="project" value="UniProtKB-UniRule"/>
</dbReference>
<dbReference type="HOGENOM" id="CLU_045495_5_0_1"/>
<reference evidence="4 5" key="1">
    <citation type="journal article" date="2009" name="Genome Res.">
        <title>Comparative genomics of protoploid Saccharomycetaceae.</title>
        <authorList>
            <consortium name="The Genolevures Consortium"/>
            <person name="Souciet J.-L."/>
            <person name="Dujon B."/>
            <person name="Gaillardin C."/>
            <person name="Johnston M."/>
            <person name="Baret P.V."/>
            <person name="Cliften P."/>
            <person name="Sherman D.J."/>
            <person name="Weissenbach J."/>
            <person name="Westhof E."/>
            <person name="Wincker P."/>
            <person name="Jubin C."/>
            <person name="Poulain J."/>
            <person name="Barbe V."/>
            <person name="Segurens B."/>
            <person name="Artiguenave F."/>
            <person name="Anthouard V."/>
            <person name="Vacherie B."/>
            <person name="Val M.-E."/>
            <person name="Fulton R.S."/>
            <person name="Minx P."/>
            <person name="Wilson R."/>
            <person name="Durrens P."/>
            <person name="Jean G."/>
            <person name="Marck C."/>
            <person name="Martin T."/>
            <person name="Nikolski M."/>
            <person name="Rolland T."/>
            <person name="Seret M.-L."/>
            <person name="Casaregola S."/>
            <person name="Despons L."/>
            <person name="Fairhead C."/>
            <person name="Fischer G."/>
            <person name="Lafontaine I."/>
            <person name="Leh V."/>
            <person name="Lemaire M."/>
            <person name="de Montigny J."/>
            <person name="Neuveglise C."/>
            <person name="Thierry A."/>
            <person name="Blanc-Lenfle I."/>
            <person name="Bleykasten C."/>
            <person name="Diffels J."/>
            <person name="Fritsch E."/>
            <person name="Frangeul L."/>
            <person name="Goeffon A."/>
            <person name="Jauniaux N."/>
            <person name="Kachouri-Lafond R."/>
            <person name="Payen C."/>
            <person name="Potier S."/>
            <person name="Pribylova L."/>
            <person name="Ozanne C."/>
            <person name="Richard G.-F."/>
            <person name="Sacerdot C."/>
            <person name="Straub M.-L."/>
            <person name="Talla E."/>
        </authorList>
    </citation>
    <scope>NUCLEOTIDE SEQUENCE [LARGE SCALE GENOMIC DNA]</scope>
    <source>
        <strain evidence="5">ATCC 56472 / CBS 6340 / NRRL Y-8284</strain>
    </source>
</reference>
<dbReference type="PANTHER" id="PTHR45880">
    <property type="entry name" value="RNA-BINDING MOTIF PROTEIN, X-LINKED 2"/>
    <property type="match status" value="1"/>
</dbReference>
<dbReference type="GO" id="GO:0005686">
    <property type="term" value="C:U2 snRNP"/>
    <property type="evidence" value="ECO:0007669"/>
    <property type="project" value="TreeGrafter"/>
</dbReference>
<dbReference type="PROSITE" id="PS50102">
    <property type="entry name" value="RRM"/>
    <property type="match status" value="1"/>
</dbReference>